<gene>
    <name evidence="1" type="ORF">ALO91_01728</name>
</gene>
<dbReference type="PATRIC" id="fig|199198.4.peg.5439"/>
<proteinExistence type="predicted"/>
<organism evidence="1 2">
    <name type="scientific">Pseudomonas syringae pv. aceris</name>
    <dbReference type="NCBI Taxonomy" id="199198"/>
    <lineage>
        <taxon>Bacteria</taxon>
        <taxon>Pseudomonadati</taxon>
        <taxon>Pseudomonadota</taxon>
        <taxon>Gammaproteobacteria</taxon>
        <taxon>Pseudomonadales</taxon>
        <taxon>Pseudomonadaceae</taxon>
        <taxon>Pseudomonas</taxon>
        <taxon>Pseudomonas syringae</taxon>
    </lineage>
</organism>
<evidence type="ECO:0008006" key="3">
    <source>
        <dbReference type="Google" id="ProtNLM"/>
    </source>
</evidence>
<dbReference type="AlphaFoldDB" id="A0A0L8IN75"/>
<evidence type="ECO:0000313" key="1">
    <source>
        <dbReference type="EMBL" id="KPW18076.1"/>
    </source>
</evidence>
<dbReference type="Proteomes" id="UP000050297">
    <property type="component" value="Unassembled WGS sequence"/>
</dbReference>
<protein>
    <recommendedName>
        <fullName evidence="3">Type VI secretion protein</fullName>
    </recommendedName>
</protein>
<sequence length="75" mass="8492">MNFHCWRTVPITFIALMCLGGCKGHFKFSDDQYRALGNPEPSIPLNALRQDSTPEKEMSASRAFSIAALRQDFQK</sequence>
<dbReference type="EMBL" id="LJPM01000334">
    <property type="protein sequence ID" value="KPW18076.1"/>
    <property type="molecule type" value="Genomic_DNA"/>
</dbReference>
<comment type="caution">
    <text evidence="1">The sequence shown here is derived from an EMBL/GenBank/DDBJ whole genome shotgun (WGS) entry which is preliminary data.</text>
</comment>
<accession>A0A0L8IN75</accession>
<evidence type="ECO:0000313" key="2">
    <source>
        <dbReference type="Proteomes" id="UP000050297"/>
    </source>
</evidence>
<name>A0A0L8IN75_PSESX</name>
<reference evidence="1 2" key="1">
    <citation type="submission" date="2015-09" db="EMBL/GenBank/DDBJ databases">
        <title>Genome announcement of multiple Pseudomonas syringae strains.</title>
        <authorList>
            <person name="Thakur S."/>
            <person name="Wang P.W."/>
            <person name="Gong Y."/>
            <person name="Weir B.S."/>
            <person name="Guttman D.S."/>
        </authorList>
    </citation>
    <scope>NUCLEOTIDE SEQUENCE [LARGE SCALE GENOMIC DNA]</scope>
    <source>
        <strain evidence="1 2">ICMP2802</strain>
    </source>
</reference>